<organism evidence="6 7">
    <name type="scientific">Microthyrium microscopicum</name>
    <dbReference type="NCBI Taxonomy" id="703497"/>
    <lineage>
        <taxon>Eukaryota</taxon>
        <taxon>Fungi</taxon>
        <taxon>Dikarya</taxon>
        <taxon>Ascomycota</taxon>
        <taxon>Pezizomycotina</taxon>
        <taxon>Dothideomycetes</taxon>
        <taxon>Dothideomycetes incertae sedis</taxon>
        <taxon>Microthyriales</taxon>
        <taxon>Microthyriaceae</taxon>
        <taxon>Microthyrium</taxon>
    </lineage>
</organism>
<dbReference type="InterPro" id="IPR012132">
    <property type="entry name" value="GMC_OxRdtase"/>
</dbReference>
<proteinExistence type="inferred from homology"/>
<dbReference type="Pfam" id="PF05199">
    <property type="entry name" value="GMC_oxred_C"/>
    <property type="match status" value="1"/>
</dbReference>
<dbReference type="AlphaFoldDB" id="A0A6A6UJ19"/>
<evidence type="ECO:0000313" key="7">
    <source>
        <dbReference type="Proteomes" id="UP000799302"/>
    </source>
</evidence>
<dbReference type="EMBL" id="MU004233">
    <property type="protein sequence ID" value="KAF2671531.1"/>
    <property type="molecule type" value="Genomic_DNA"/>
</dbReference>
<dbReference type="OrthoDB" id="269227at2759"/>
<name>A0A6A6UJ19_9PEZI</name>
<keyword evidence="4" id="KW-0732">Signal</keyword>
<dbReference type="PROSITE" id="PS00624">
    <property type="entry name" value="GMC_OXRED_2"/>
    <property type="match status" value="1"/>
</dbReference>
<dbReference type="Proteomes" id="UP000799302">
    <property type="component" value="Unassembled WGS sequence"/>
</dbReference>
<dbReference type="SUPFAM" id="SSF51905">
    <property type="entry name" value="FAD/NAD(P)-binding domain"/>
    <property type="match status" value="1"/>
</dbReference>
<accession>A0A6A6UJ19</accession>
<keyword evidence="2" id="KW-0325">Glycoprotein</keyword>
<dbReference type="Gene3D" id="3.50.50.60">
    <property type="entry name" value="FAD/NAD(P)-binding domain"/>
    <property type="match status" value="1"/>
</dbReference>
<gene>
    <name evidence="6" type="ORF">BT63DRAFT_423729</name>
</gene>
<dbReference type="GO" id="GO:0016614">
    <property type="term" value="F:oxidoreductase activity, acting on CH-OH group of donors"/>
    <property type="evidence" value="ECO:0007669"/>
    <property type="project" value="InterPro"/>
</dbReference>
<dbReference type="GO" id="GO:0050660">
    <property type="term" value="F:flavin adenine dinucleotide binding"/>
    <property type="evidence" value="ECO:0007669"/>
    <property type="project" value="InterPro"/>
</dbReference>
<evidence type="ECO:0000256" key="1">
    <source>
        <dbReference type="ARBA" id="ARBA00010790"/>
    </source>
</evidence>
<dbReference type="PIRSF" id="PIRSF000137">
    <property type="entry name" value="Alcohol_oxidase"/>
    <property type="match status" value="1"/>
</dbReference>
<feature type="domain" description="Glucose-methanol-choline oxidoreductase N-terminal" evidence="5">
    <location>
        <begin position="325"/>
        <end position="339"/>
    </location>
</feature>
<dbReference type="InterPro" id="IPR007867">
    <property type="entry name" value="GMC_OxRtase_C"/>
</dbReference>
<dbReference type="SUPFAM" id="SSF54373">
    <property type="entry name" value="FAD-linked reductases, C-terminal domain"/>
    <property type="match status" value="1"/>
</dbReference>
<feature type="signal peptide" evidence="4">
    <location>
        <begin position="1"/>
        <end position="18"/>
    </location>
</feature>
<sequence>MLLHRALLAAAYTPFTQALLGQFSSPGRLVGSSFGIPTLNATYDYIVIGGGLAGNVVAGRLTEKSNASVAIVEAGNFYELNNGNWSQIPYYSEQWAGSEQDDYNPLVDWGLETVPQVSGDIIHYAQGKNLGGSSGRNQMLYHRATKGYYQAWADHVGDNSYTWENMTTYLERSMTFTPPRPTAQNVNATTSYDASAFLPTSNSSNPLQVSYPSFVQELSAYGPDAFRSIGLEEQAGFSSGVLHGFGTWTSTIDPTTGTRSSSEASFLQEAFGREQLTVYVNTKAQNIIFDANKTAIAVNVTSSSSASDALYYTLSARKGILLAAGAYHSPQILMLSGIGPKATLNQFSIPIVSALEGVGQNMWDTTNIGGIVYNISTSITTFSDYETNATLFAEAEQQFLSAGTGPLTNIGEDFVGWYKIGDNVTSEFSNATQAWLASLPSDWPELELSLASSSRSLEVTNDETKVGSLNCLMVGTAGRGNMTIQSASIFDKPVIDPNWLRDPRDQEVAVAAFKLARKAWQGVPPGVIVGDEVFPGKNVTSDADLLEAIKGNIAAIHHASASCAMGKVGDPTAVVDSKGRVIGVQGLMVVDSSSLPFTNPGHTQGTTYGHAEKMAQIVLDSMF</sequence>
<evidence type="ECO:0000256" key="4">
    <source>
        <dbReference type="SAM" id="SignalP"/>
    </source>
</evidence>
<feature type="active site" description="Proton donor" evidence="3">
    <location>
        <position position="558"/>
    </location>
</feature>
<evidence type="ECO:0000256" key="2">
    <source>
        <dbReference type="ARBA" id="ARBA00023180"/>
    </source>
</evidence>
<dbReference type="Gene3D" id="3.30.560.10">
    <property type="entry name" value="Glucose Oxidase, domain 3"/>
    <property type="match status" value="1"/>
</dbReference>
<keyword evidence="7" id="KW-1185">Reference proteome</keyword>
<reference evidence="6" key="1">
    <citation type="journal article" date="2020" name="Stud. Mycol.">
        <title>101 Dothideomycetes genomes: a test case for predicting lifestyles and emergence of pathogens.</title>
        <authorList>
            <person name="Haridas S."/>
            <person name="Albert R."/>
            <person name="Binder M."/>
            <person name="Bloem J."/>
            <person name="Labutti K."/>
            <person name="Salamov A."/>
            <person name="Andreopoulos B."/>
            <person name="Baker S."/>
            <person name="Barry K."/>
            <person name="Bills G."/>
            <person name="Bluhm B."/>
            <person name="Cannon C."/>
            <person name="Castanera R."/>
            <person name="Culley D."/>
            <person name="Daum C."/>
            <person name="Ezra D."/>
            <person name="Gonzalez J."/>
            <person name="Henrissat B."/>
            <person name="Kuo A."/>
            <person name="Liang C."/>
            <person name="Lipzen A."/>
            <person name="Lutzoni F."/>
            <person name="Magnuson J."/>
            <person name="Mondo S."/>
            <person name="Nolan M."/>
            <person name="Ohm R."/>
            <person name="Pangilinan J."/>
            <person name="Park H.-J."/>
            <person name="Ramirez L."/>
            <person name="Alfaro M."/>
            <person name="Sun H."/>
            <person name="Tritt A."/>
            <person name="Yoshinaga Y."/>
            <person name="Zwiers L.-H."/>
            <person name="Turgeon B."/>
            <person name="Goodwin S."/>
            <person name="Spatafora J."/>
            <person name="Crous P."/>
            <person name="Grigoriev I."/>
        </authorList>
    </citation>
    <scope>NUCLEOTIDE SEQUENCE</scope>
    <source>
        <strain evidence="6">CBS 115976</strain>
    </source>
</reference>
<evidence type="ECO:0000256" key="3">
    <source>
        <dbReference type="PIRSR" id="PIRSR000137-1"/>
    </source>
</evidence>
<dbReference type="InterPro" id="IPR000172">
    <property type="entry name" value="GMC_OxRdtase_N"/>
</dbReference>
<feature type="active site" description="Proton acceptor" evidence="3">
    <location>
        <position position="602"/>
    </location>
</feature>
<feature type="chain" id="PRO_5025401905" evidence="4">
    <location>
        <begin position="19"/>
        <end position="623"/>
    </location>
</feature>
<dbReference type="Pfam" id="PF00732">
    <property type="entry name" value="GMC_oxred_N"/>
    <property type="match status" value="1"/>
</dbReference>
<dbReference type="GO" id="GO:0044550">
    <property type="term" value="P:secondary metabolite biosynthetic process"/>
    <property type="evidence" value="ECO:0007669"/>
    <property type="project" value="TreeGrafter"/>
</dbReference>
<dbReference type="PANTHER" id="PTHR11552">
    <property type="entry name" value="GLUCOSE-METHANOL-CHOLINE GMC OXIDOREDUCTASE"/>
    <property type="match status" value="1"/>
</dbReference>
<comment type="similarity">
    <text evidence="1">Belongs to the GMC oxidoreductase family.</text>
</comment>
<evidence type="ECO:0000313" key="6">
    <source>
        <dbReference type="EMBL" id="KAF2671531.1"/>
    </source>
</evidence>
<protein>
    <submittedName>
        <fullName evidence="6">Alcohol oxidase</fullName>
    </submittedName>
</protein>
<dbReference type="PANTHER" id="PTHR11552:SF138">
    <property type="entry name" value="DEHYDROGENASE PKFF-RELATED"/>
    <property type="match status" value="1"/>
</dbReference>
<dbReference type="InterPro" id="IPR036188">
    <property type="entry name" value="FAD/NAD-bd_sf"/>
</dbReference>
<evidence type="ECO:0000259" key="5">
    <source>
        <dbReference type="PROSITE" id="PS00624"/>
    </source>
</evidence>